<proteinExistence type="predicted"/>
<dbReference type="OrthoDB" id="112837at2759"/>
<name>A0A2P4XJY8_9STRA</name>
<protein>
    <recommendedName>
        <fullName evidence="3">Ankyrin repeat-containing domain</fullName>
    </recommendedName>
</protein>
<dbReference type="PANTHER" id="PTHR46586:SF3">
    <property type="entry name" value="ANKYRIN REPEAT-CONTAINING PROTEIN"/>
    <property type="match status" value="1"/>
</dbReference>
<evidence type="ECO:0008006" key="3">
    <source>
        <dbReference type="Google" id="ProtNLM"/>
    </source>
</evidence>
<accession>A0A2P4XJY8</accession>
<dbReference type="EMBL" id="NCKW01009858">
    <property type="protein sequence ID" value="POM65873.1"/>
    <property type="molecule type" value="Genomic_DNA"/>
</dbReference>
<dbReference type="PANTHER" id="PTHR46586">
    <property type="entry name" value="ANKYRIN REPEAT-CONTAINING PROTEIN"/>
    <property type="match status" value="1"/>
</dbReference>
<dbReference type="AlphaFoldDB" id="A0A2P4XJY8"/>
<dbReference type="Proteomes" id="UP000237271">
    <property type="component" value="Unassembled WGS sequence"/>
</dbReference>
<dbReference type="InterPro" id="IPR052050">
    <property type="entry name" value="SecEffector_AnkRepeat"/>
</dbReference>
<evidence type="ECO:0000313" key="2">
    <source>
        <dbReference type="Proteomes" id="UP000237271"/>
    </source>
</evidence>
<evidence type="ECO:0000313" key="1">
    <source>
        <dbReference type="EMBL" id="POM65873.1"/>
    </source>
</evidence>
<comment type="caution">
    <text evidence="1">The sequence shown here is derived from an EMBL/GenBank/DDBJ whole genome shotgun (WGS) entry which is preliminary data.</text>
</comment>
<gene>
    <name evidence="1" type="ORF">PHPALM_18346</name>
</gene>
<sequence>MISRGLYGMDDIHFILTNVQLSCRQLEGLPHVVHLIQQFTENISQRALVTVVKKKKTHFFFRTLRAVDESLNMVHEEKLRQYRLAMQLIPHNMTLKQGELKALKEIYQRYPGAVDEEVVYAIASAVELPVLKWLYKCKPLLFKQFKFCDSRVFMYASATGADNVVHWIVKLFPDTVRSLVYGTQGGHLKLLKWIIEHTKWDKTSIGDAWLEAIKRGHLDIAKFLYEIKPPTISLRNVNIESLEMLQWIHDLNRWKFNCKRVNDAARDGRLVMLQWLHVHYRELFSTDTMNVAAENGQLKVLKFLHDNRNDGCTTAAMDLAAKNGFLDVVLCNETMYLGFKELGSEEWTVEGGAMAA</sequence>
<dbReference type="InterPro" id="IPR036770">
    <property type="entry name" value="Ankyrin_rpt-contain_sf"/>
</dbReference>
<keyword evidence="2" id="KW-1185">Reference proteome</keyword>
<dbReference type="SUPFAM" id="SSF140860">
    <property type="entry name" value="Pseudo ankyrin repeat-like"/>
    <property type="match status" value="1"/>
</dbReference>
<organism evidence="1 2">
    <name type="scientific">Phytophthora palmivora</name>
    <dbReference type="NCBI Taxonomy" id="4796"/>
    <lineage>
        <taxon>Eukaryota</taxon>
        <taxon>Sar</taxon>
        <taxon>Stramenopiles</taxon>
        <taxon>Oomycota</taxon>
        <taxon>Peronosporomycetes</taxon>
        <taxon>Peronosporales</taxon>
        <taxon>Peronosporaceae</taxon>
        <taxon>Phytophthora</taxon>
    </lineage>
</organism>
<reference evidence="1 2" key="1">
    <citation type="journal article" date="2017" name="Genome Biol. Evol.">
        <title>Phytophthora megakarya and P. palmivora, closely related causal agents of cacao black pod rot, underwent increases in genome sizes and gene numbers by different mechanisms.</title>
        <authorList>
            <person name="Ali S.S."/>
            <person name="Shao J."/>
            <person name="Lary D.J."/>
            <person name="Kronmiller B."/>
            <person name="Shen D."/>
            <person name="Strem M.D."/>
            <person name="Amoako-Attah I."/>
            <person name="Akrofi A.Y."/>
            <person name="Begoude B.A."/>
            <person name="Ten Hoopen G.M."/>
            <person name="Coulibaly K."/>
            <person name="Kebe B.I."/>
            <person name="Melnick R.L."/>
            <person name="Guiltinan M.J."/>
            <person name="Tyler B.M."/>
            <person name="Meinhardt L.W."/>
            <person name="Bailey B.A."/>
        </authorList>
    </citation>
    <scope>NUCLEOTIDE SEQUENCE [LARGE SCALE GENOMIC DNA]</scope>
    <source>
        <strain evidence="2">sbr112.9</strain>
    </source>
</reference>
<dbReference type="Gene3D" id="1.25.40.20">
    <property type="entry name" value="Ankyrin repeat-containing domain"/>
    <property type="match status" value="1"/>
</dbReference>